<keyword evidence="8" id="KW-0472">Membrane</keyword>
<dbReference type="PROSITE" id="PS50893">
    <property type="entry name" value="ABC_TRANSPORTER_2"/>
    <property type="match status" value="1"/>
</dbReference>
<dbReference type="GO" id="GO:0006865">
    <property type="term" value="P:amino acid transport"/>
    <property type="evidence" value="ECO:0007669"/>
    <property type="project" value="UniProtKB-UniRule"/>
</dbReference>
<evidence type="ECO:0000256" key="6">
    <source>
        <dbReference type="ARBA" id="ARBA00023122"/>
    </source>
</evidence>
<keyword evidence="4 8" id="KW-0067">ATP-binding</keyword>
<sequence length="393" mass="43612">MEDLALRFDNIGKVYPDGTRAVSGFTLDIRRGEFIVLIGPSGCGKTTTLRVINRLIEPSSGTIFIDGRDFRQIRPVELRRRLGYVIQRIGLMPHLTIQDNITFVPRLNRVPAAARRTRATELLEMVGLDPAQYLDRYPAELSGGQQQRIGVLRALAHDPDIILMDEPFGALDPLMRDQLQDELKKLQRTVAKTIIFVTHDMDEALTMADRIVLMKEGEIVQVGTPEEMLRHPKDAFVSQFIGRHRMLRQASEVAVGEVMLKNPVTGSHSMGIAQSLELMRRRRVDSILVTDSEGRLLGVLGLAQVQSAITEDRRCTAEELAAKEPALSPQDPVLEAMHRMLAEQRSSVPVVDDQGRAIGLVTQGTLAGLLGDALKVAHEAEPEPTPRSLHKLA</sequence>
<dbReference type="SMART" id="SM00116">
    <property type="entry name" value="CBS"/>
    <property type="match status" value="2"/>
</dbReference>
<proteinExistence type="inferred from homology"/>
<dbReference type="InterPro" id="IPR005892">
    <property type="entry name" value="Gly-betaine_transp_ATP-bd"/>
</dbReference>
<gene>
    <name evidence="11" type="ORF">HIJ39_03180</name>
</gene>
<dbReference type="InterPro" id="IPR046342">
    <property type="entry name" value="CBS_dom_sf"/>
</dbReference>
<evidence type="ECO:0000259" key="9">
    <source>
        <dbReference type="PROSITE" id="PS50893"/>
    </source>
</evidence>
<evidence type="ECO:0000256" key="4">
    <source>
        <dbReference type="ARBA" id="ARBA00022840"/>
    </source>
</evidence>
<dbReference type="InterPro" id="IPR003593">
    <property type="entry name" value="AAA+_ATPase"/>
</dbReference>
<name>A0A7Y0L140_9FIRM</name>
<keyword evidence="12" id="KW-1185">Reference proteome</keyword>
<evidence type="ECO:0000256" key="2">
    <source>
        <dbReference type="ARBA" id="ARBA00022448"/>
    </source>
</evidence>
<keyword evidence="6 7" id="KW-0129">CBS domain</keyword>
<evidence type="ECO:0000259" key="10">
    <source>
        <dbReference type="PROSITE" id="PS51371"/>
    </source>
</evidence>
<dbReference type="InterPro" id="IPR027417">
    <property type="entry name" value="P-loop_NTPase"/>
</dbReference>
<dbReference type="GO" id="GO:0015418">
    <property type="term" value="F:ABC-type quaternary ammonium compound transporting activity"/>
    <property type="evidence" value="ECO:0007669"/>
    <property type="project" value="UniProtKB-EC"/>
</dbReference>
<evidence type="ECO:0000256" key="7">
    <source>
        <dbReference type="PROSITE-ProRule" id="PRU00703"/>
    </source>
</evidence>
<dbReference type="Proteomes" id="UP000533476">
    <property type="component" value="Unassembled WGS sequence"/>
</dbReference>
<dbReference type="NCBIfam" id="TIGR01186">
    <property type="entry name" value="proV"/>
    <property type="match status" value="1"/>
</dbReference>
<dbReference type="PANTHER" id="PTHR43869:SF1">
    <property type="entry name" value="GLYCINE BETAINE_PROLINE BETAINE TRANSPORT SYSTEM ATP-BINDING PROTEIN PROV"/>
    <property type="match status" value="1"/>
</dbReference>
<dbReference type="SUPFAM" id="SSF52540">
    <property type="entry name" value="P-loop containing nucleoside triphosphate hydrolases"/>
    <property type="match status" value="1"/>
</dbReference>
<feature type="domain" description="CBS" evidence="10">
    <location>
        <begin position="320"/>
        <end position="376"/>
    </location>
</feature>
<evidence type="ECO:0000256" key="3">
    <source>
        <dbReference type="ARBA" id="ARBA00022741"/>
    </source>
</evidence>
<dbReference type="SUPFAM" id="SSF54631">
    <property type="entry name" value="CBS-domain pair"/>
    <property type="match status" value="1"/>
</dbReference>
<dbReference type="PANTHER" id="PTHR43869">
    <property type="entry name" value="GLYCINE BETAINE/PROLINE BETAINE TRANSPORT SYSTEM ATP-BINDING PROTEIN PROV"/>
    <property type="match status" value="1"/>
</dbReference>
<comment type="caution">
    <text evidence="11">The sequence shown here is derived from an EMBL/GenBank/DDBJ whole genome shotgun (WGS) entry which is preliminary data.</text>
</comment>
<protein>
    <recommendedName>
        <fullName evidence="8">Quaternary amine transport ATP-binding protein</fullName>
        <ecNumber evidence="8">7.6.2.9</ecNumber>
    </recommendedName>
</protein>
<comment type="similarity">
    <text evidence="1 8">Belongs to the ABC transporter superfamily.</text>
</comment>
<comment type="subunit">
    <text evidence="8">The complex is probably composed of two ATP-binding proteins, two transmembrane proteins and a solute-binding protein.</text>
</comment>
<dbReference type="Pfam" id="PF00571">
    <property type="entry name" value="CBS"/>
    <property type="match status" value="2"/>
</dbReference>
<dbReference type="FunFam" id="3.40.50.300:FF:000425">
    <property type="entry name" value="Probable ABC transporter, ATP-binding subunit"/>
    <property type="match status" value="1"/>
</dbReference>
<dbReference type="InterPro" id="IPR003439">
    <property type="entry name" value="ABC_transporter-like_ATP-bd"/>
</dbReference>
<evidence type="ECO:0000313" key="12">
    <source>
        <dbReference type="Proteomes" id="UP000533476"/>
    </source>
</evidence>
<dbReference type="InterPro" id="IPR051921">
    <property type="entry name" value="ABC_osmolyte_uptake_ATP-bind"/>
</dbReference>
<feature type="domain" description="CBS" evidence="10">
    <location>
        <begin position="259"/>
        <end position="318"/>
    </location>
</feature>
<keyword evidence="8" id="KW-0997">Cell inner membrane</keyword>
<comment type="catalytic activity">
    <reaction evidence="8">
        <text>a quaternary ammonium(out) + ATP + H2O = a quaternary ammonium(in) + ADP + phosphate + H(+)</text>
        <dbReference type="Rhea" id="RHEA:11036"/>
        <dbReference type="ChEBI" id="CHEBI:15377"/>
        <dbReference type="ChEBI" id="CHEBI:15378"/>
        <dbReference type="ChEBI" id="CHEBI:30616"/>
        <dbReference type="ChEBI" id="CHEBI:35267"/>
        <dbReference type="ChEBI" id="CHEBI:43474"/>
        <dbReference type="ChEBI" id="CHEBI:456216"/>
    </reaction>
</comment>
<comment type="subcellular location">
    <subcellularLocation>
        <location evidence="8">Cell inner membrane</location>
        <topology evidence="8">Peripheral membrane protein</topology>
    </subcellularLocation>
</comment>
<dbReference type="AlphaFoldDB" id="A0A7Y0L140"/>
<keyword evidence="8" id="KW-1003">Cell membrane</keyword>
<keyword evidence="5" id="KW-0029">Amino-acid transport</keyword>
<dbReference type="PROSITE" id="PS51371">
    <property type="entry name" value="CBS"/>
    <property type="match status" value="2"/>
</dbReference>
<dbReference type="Gene3D" id="3.40.50.300">
    <property type="entry name" value="P-loop containing nucleotide triphosphate hydrolases"/>
    <property type="match status" value="1"/>
</dbReference>
<dbReference type="EMBL" id="JABBVZ010000006">
    <property type="protein sequence ID" value="NMP21359.1"/>
    <property type="molecule type" value="Genomic_DNA"/>
</dbReference>
<dbReference type="InterPro" id="IPR017871">
    <property type="entry name" value="ABC_transporter-like_CS"/>
</dbReference>
<evidence type="ECO:0000256" key="1">
    <source>
        <dbReference type="ARBA" id="ARBA00005417"/>
    </source>
</evidence>
<evidence type="ECO:0000313" key="11">
    <source>
        <dbReference type="EMBL" id="NMP21359.1"/>
    </source>
</evidence>
<evidence type="ECO:0000256" key="5">
    <source>
        <dbReference type="ARBA" id="ARBA00022970"/>
    </source>
</evidence>
<dbReference type="RefSeq" id="WP_169096614.1">
    <property type="nucleotide sequence ID" value="NZ_JABBVZ010000006.1"/>
</dbReference>
<dbReference type="Pfam" id="PF00005">
    <property type="entry name" value="ABC_tran"/>
    <property type="match status" value="1"/>
</dbReference>
<keyword evidence="2 8" id="KW-0813">Transport</keyword>
<dbReference type="GO" id="GO:0016887">
    <property type="term" value="F:ATP hydrolysis activity"/>
    <property type="evidence" value="ECO:0007669"/>
    <property type="project" value="UniProtKB-UniRule"/>
</dbReference>
<dbReference type="SMART" id="SM00382">
    <property type="entry name" value="AAA"/>
    <property type="match status" value="1"/>
</dbReference>
<dbReference type="InterPro" id="IPR000644">
    <property type="entry name" value="CBS_dom"/>
</dbReference>
<dbReference type="PROSITE" id="PS00211">
    <property type="entry name" value="ABC_TRANSPORTER_1"/>
    <property type="match status" value="1"/>
</dbReference>
<dbReference type="GO" id="GO:0005886">
    <property type="term" value="C:plasma membrane"/>
    <property type="evidence" value="ECO:0007669"/>
    <property type="project" value="UniProtKB-SubCell"/>
</dbReference>
<accession>A0A7Y0L140</accession>
<feature type="domain" description="ABC transporter" evidence="9">
    <location>
        <begin position="6"/>
        <end position="241"/>
    </location>
</feature>
<dbReference type="GO" id="GO:0005524">
    <property type="term" value="F:ATP binding"/>
    <property type="evidence" value="ECO:0007669"/>
    <property type="project" value="UniProtKB-UniRule"/>
</dbReference>
<dbReference type="Gene3D" id="3.10.580.10">
    <property type="entry name" value="CBS-domain"/>
    <property type="match status" value="1"/>
</dbReference>
<reference evidence="11 12" key="1">
    <citation type="submission" date="2020-04" db="EMBL/GenBank/DDBJ databases">
        <authorList>
            <person name="Zhang R."/>
            <person name="Schippers A."/>
        </authorList>
    </citation>
    <scope>NUCLEOTIDE SEQUENCE [LARGE SCALE GENOMIC DNA]</scope>
    <source>
        <strain evidence="11 12">DSM 109850</strain>
    </source>
</reference>
<dbReference type="GO" id="GO:0031460">
    <property type="term" value="P:glycine betaine transport"/>
    <property type="evidence" value="ECO:0007669"/>
    <property type="project" value="InterPro"/>
</dbReference>
<dbReference type="EC" id="7.6.2.9" evidence="8"/>
<organism evidence="11 12">
    <name type="scientific">Sulfobacillus harzensis</name>
    <dbReference type="NCBI Taxonomy" id="2729629"/>
    <lineage>
        <taxon>Bacteria</taxon>
        <taxon>Bacillati</taxon>
        <taxon>Bacillota</taxon>
        <taxon>Clostridia</taxon>
        <taxon>Eubacteriales</taxon>
        <taxon>Clostridiales Family XVII. Incertae Sedis</taxon>
        <taxon>Sulfobacillus</taxon>
    </lineage>
</organism>
<evidence type="ECO:0000256" key="8">
    <source>
        <dbReference type="RuleBase" id="RU369116"/>
    </source>
</evidence>
<keyword evidence="3 8" id="KW-0547">Nucleotide-binding</keyword>